<evidence type="ECO:0000313" key="3">
    <source>
        <dbReference type="Proteomes" id="UP000275846"/>
    </source>
</evidence>
<feature type="compositionally biased region" description="Polar residues" evidence="1">
    <location>
        <begin position="1"/>
        <end position="22"/>
    </location>
</feature>
<dbReference type="AlphaFoldDB" id="A0A183TUA5"/>
<keyword evidence="3" id="KW-1185">Reference proteome</keyword>
<name>A0A183TUA5_SCHSO</name>
<evidence type="ECO:0000313" key="4">
    <source>
        <dbReference type="WBParaSite" id="SSLN_0002079701-mRNA-1"/>
    </source>
</evidence>
<organism evidence="4">
    <name type="scientific">Schistocephalus solidus</name>
    <name type="common">Tapeworm</name>
    <dbReference type="NCBI Taxonomy" id="70667"/>
    <lineage>
        <taxon>Eukaryota</taxon>
        <taxon>Metazoa</taxon>
        <taxon>Spiralia</taxon>
        <taxon>Lophotrochozoa</taxon>
        <taxon>Platyhelminthes</taxon>
        <taxon>Cestoda</taxon>
        <taxon>Eucestoda</taxon>
        <taxon>Diphyllobothriidea</taxon>
        <taxon>Diphyllobothriidae</taxon>
        <taxon>Schistocephalus</taxon>
    </lineage>
</organism>
<protein>
    <submittedName>
        <fullName evidence="2 4">Uncharacterized protein</fullName>
    </submittedName>
</protein>
<gene>
    <name evidence="2" type="ORF">SSLN_LOCUS20053</name>
</gene>
<feature type="region of interest" description="Disordered" evidence="1">
    <location>
        <begin position="1"/>
        <end position="26"/>
    </location>
</feature>
<dbReference type="Proteomes" id="UP000275846">
    <property type="component" value="Unassembled WGS sequence"/>
</dbReference>
<reference evidence="4" key="1">
    <citation type="submission" date="2016-06" db="UniProtKB">
        <authorList>
            <consortium name="WormBaseParasite"/>
        </authorList>
    </citation>
    <scope>IDENTIFICATION</scope>
</reference>
<reference evidence="2 3" key="2">
    <citation type="submission" date="2018-11" db="EMBL/GenBank/DDBJ databases">
        <authorList>
            <consortium name="Pathogen Informatics"/>
        </authorList>
    </citation>
    <scope>NUCLEOTIDE SEQUENCE [LARGE SCALE GENOMIC DNA]</scope>
    <source>
        <strain evidence="2 3">NST_G2</strain>
    </source>
</reference>
<sequence length="175" mass="19587">MPTTPTTNDQSVESPQPTNTGTYLPHPLLVPLKGTNTTCLTPTTCYLHHHRCPQHQRWGLGTNLSSLRSHIHLKHLPGWSLANPSHRDWRTSAWSTNTQQRPPPPTPFTNRTVPLGHRCIHEIRIHCDADNTYQSPPMSTNTSSTSTTPQAQHLLTYLVLIVTAHAHHASTWSVI</sequence>
<dbReference type="EMBL" id="UYSU01051939">
    <property type="protein sequence ID" value="VDM06439.1"/>
    <property type="molecule type" value="Genomic_DNA"/>
</dbReference>
<accession>A0A183TUA5</accession>
<evidence type="ECO:0000313" key="2">
    <source>
        <dbReference type="EMBL" id="VDM06439.1"/>
    </source>
</evidence>
<dbReference type="WBParaSite" id="SSLN_0002079701-mRNA-1">
    <property type="protein sequence ID" value="SSLN_0002079701-mRNA-1"/>
    <property type="gene ID" value="SSLN_0002079701"/>
</dbReference>
<evidence type="ECO:0000256" key="1">
    <source>
        <dbReference type="SAM" id="MobiDB-lite"/>
    </source>
</evidence>
<proteinExistence type="predicted"/>